<dbReference type="Pfam" id="PF26639">
    <property type="entry name" value="Het-6_barrel"/>
    <property type="match status" value="1"/>
</dbReference>
<dbReference type="OrthoDB" id="2157530at2759"/>
<organism evidence="2 3">
    <name type="scientific">Byssothecium circinans</name>
    <dbReference type="NCBI Taxonomy" id="147558"/>
    <lineage>
        <taxon>Eukaryota</taxon>
        <taxon>Fungi</taxon>
        <taxon>Dikarya</taxon>
        <taxon>Ascomycota</taxon>
        <taxon>Pezizomycotina</taxon>
        <taxon>Dothideomycetes</taxon>
        <taxon>Pleosporomycetidae</taxon>
        <taxon>Pleosporales</taxon>
        <taxon>Massarineae</taxon>
        <taxon>Massarinaceae</taxon>
        <taxon>Byssothecium</taxon>
    </lineage>
</organism>
<dbReference type="Proteomes" id="UP000800035">
    <property type="component" value="Unassembled WGS sequence"/>
</dbReference>
<keyword evidence="3" id="KW-1185">Reference proteome</keyword>
<sequence>MFRLRPFLLPHNPQLFRIVTHRFTTYQSPTKPPKWRRTRVLIGCLGLIGFLRVALYYPNPLRSLLYNPLEEHGIIDAITRNTIFRIIPQPVLKQKPDQTSSQPIYRPLTKPKEIRLLLLEPGAKSDQISCKLIHVPLSWRTRYEALSYSWGDSNKSASVVCDGQTMSVTANLHSALRDLRFTDRQRVLWADSICINQNDLEEKSAQLGEASDDVKGAFSTLEKACPRVLLHFLTSVVLYSVPMLQPFVPRLIAEPHLPKSADWNAVNRLLERPWFRRMWIVQEVILSKYAVVVCGGETINFQKLLTAVLRLRNLTSRGGPRHHVLELENETVSATTSGLYMINKVRKNLRSGSWMLGRTRRWTSTLLEIVYDTRRFQCSDPRDRIYAVINVTTGESPDKRGLTVDYSLDVGEVYRRFVVWDIMKNRSLSTLSIISDNSKTDCGLPSWVPDFSNHKYFLPDYMFTFEATRTRQIGSEARISPDGKILTLKGKRIDAVKRIARRQYPGPLSRSPDGKLNMEAVGRQRAWLRECKDIAIEDHPANEQALSPSFQYWKSSTWGMSNERFRQFWRTMIWGHTRTGSKAGTQYRTHLRAYGGFIYANLEDENVLSKRGVAQELIESCFVVRLPYRKFCSTRKGSIGWVPRGAQVGDVICVLYGGRVPVVLRPRDGGYEFVGDAYVHGMMNGEALVMSGAPDEEFALI</sequence>
<dbReference type="Pfam" id="PF06985">
    <property type="entry name" value="HET"/>
    <property type="match status" value="1"/>
</dbReference>
<name>A0A6A5TJR9_9PLEO</name>
<evidence type="ECO:0000313" key="3">
    <source>
        <dbReference type="Proteomes" id="UP000800035"/>
    </source>
</evidence>
<evidence type="ECO:0000259" key="1">
    <source>
        <dbReference type="Pfam" id="PF06985"/>
    </source>
</evidence>
<accession>A0A6A5TJR9</accession>
<dbReference type="EMBL" id="ML977009">
    <property type="protein sequence ID" value="KAF1952608.1"/>
    <property type="molecule type" value="Genomic_DNA"/>
</dbReference>
<evidence type="ECO:0000313" key="2">
    <source>
        <dbReference type="EMBL" id="KAF1952608.1"/>
    </source>
</evidence>
<feature type="domain" description="Heterokaryon incompatibility" evidence="1">
    <location>
        <begin position="143"/>
        <end position="283"/>
    </location>
</feature>
<dbReference type="InterPro" id="IPR010730">
    <property type="entry name" value="HET"/>
</dbReference>
<dbReference type="PANTHER" id="PTHR24148">
    <property type="entry name" value="ANKYRIN REPEAT DOMAIN-CONTAINING PROTEIN 39 HOMOLOG-RELATED"/>
    <property type="match status" value="1"/>
</dbReference>
<proteinExistence type="predicted"/>
<dbReference type="PANTHER" id="PTHR24148:SF64">
    <property type="entry name" value="HETEROKARYON INCOMPATIBILITY DOMAIN-CONTAINING PROTEIN"/>
    <property type="match status" value="1"/>
</dbReference>
<dbReference type="InterPro" id="IPR052895">
    <property type="entry name" value="HetReg/Transcr_Mod"/>
</dbReference>
<dbReference type="AlphaFoldDB" id="A0A6A5TJR9"/>
<reference evidence="2" key="1">
    <citation type="journal article" date="2020" name="Stud. Mycol.">
        <title>101 Dothideomycetes genomes: a test case for predicting lifestyles and emergence of pathogens.</title>
        <authorList>
            <person name="Haridas S."/>
            <person name="Albert R."/>
            <person name="Binder M."/>
            <person name="Bloem J."/>
            <person name="Labutti K."/>
            <person name="Salamov A."/>
            <person name="Andreopoulos B."/>
            <person name="Baker S."/>
            <person name="Barry K."/>
            <person name="Bills G."/>
            <person name="Bluhm B."/>
            <person name="Cannon C."/>
            <person name="Castanera R."/>
            <person name="Culley D."/>
            <person name="Daum C."/>
            <person name="Ezra D."/>
            <person name="Gonzalez J."/>
            <person name="Henrissat B."/>
            <person name="Kuo A."/>
            <person name="Liang C."/>
            <person name="Lipzen A."/>
            <person name="Lutzoni F."/>
            <person name="Magnuson J."/>
            <person name="Mondo S."/>
            <person name="Nolan M."/>
            <person name="Ohm R."/>
            <person name="Pangilinan J."/>
            <person name="Park H.-J."/>
            <person name="Ramirez L."/>
            <person name="Alfaro M."/>
            <person name="Sun H."/>
            <person name="Tritt A."/>
            <person name="Yoshinaga Y."/>
            <person name="Zwiers L.-H."/>
            <person name="Turgeon B."/>
            <person name="Goodwin S."/>
            <person name="Spatafora J."/>
            <person name="Crous P."/>
            <person name="Grigoriev I."/>
        </authorList>
    </citation>
    <scope>NUCLEOTIDE SEQUENCE</scope>
    <source>
        <strain evidence="2">CBS 675.92</strain>
    </source>
</reference>
<gene>
    <name evidence="2" type="ORF">CC80DRAFT_507796</name>
</gene>
<protein>
    <recommendedName>
        <fullName evidence="1">Heterokaryon incompatibility domain-containing protein</fullName>
    </recommendedName>
</protein>